<evidence type="ECO:0000313" key="14">
    <source>
        <dbReference type="Proteomes" id="UP000001628"/>
    </source>
</evidence>
<feature type="compositionally biased region" description="Polar residues" evidence="11">
    <location>
        <begin position="411"/>
        <end position="420"/>
    </location>
</feature>
<feature type="compositionally biased region" description="Polar residues" evidence="11">
    <location>
        <begin position="167"/>
        <end position="177"/>
    </location>
</feature>
<feature type="region of interest" description="Disordered" evidence="11">
    <location>
        <begin position="1"/>
        <end position="81"/>
    </location>
</feature>
<evidence type="ECO:0000256" key="7">
    <source>
        <dbReference type="ARBA" id="ARBA00023306"/>
    </source>
</evidence>
<dbReference type="PANTHER" id="PTHR24324:SF9">
    <property type="entry name" value="HOMEOBOX DOMAIN-CONTAINING PROTEIN"/>
    <property type="match status" value="1"/>
</dbReference>
<keyword evidence="14" id="KW-1185">Reference proteome</keyword>
<comment type="subunit">
    <text evidence="8">Interacts with MCM1.</text>
</comment>
<feature type="compositionally biased region" description="Low complexity" evidence="11">
    <location>
        <begin position="255"/>
        <end position="266"/>
    </location>
</feature>
<feature type="compositionally biased region" description="Low complexity" evidence="11">
    <location>
        <begin position="125"/>
        <end position="140"/>
    </location>
</feature>
<dbReference type="InterPro" id="IPR001356">
    <property type="entry name" value="HD"/>
</dbReference>
<dbReference type="SMART" id="SM00389">
    <property type="entry name" value="HOX"/>
    <property type="match status" value="1"/>
</dbReference>
<feature type="DNA-binding region" description="Homeobox" evidence="9">
    <location>
        <begin position="52"/>
        <end position="111"/>
    </location>
</feature>
<protein>
    <recommendedName>
        <fullName evidence="12">Homeobox domain-containing protein</fullName>
    </recommendedName>
</protein>
<dbReference type="InterPro" id="IPR009057">
    <property type="entry name" value="Homeodomain-like_sf"/>
</dbReference>
<feature type="region of interest" description="Disordered" evidence="11">
    <location>
        <begin position="390"/>
        <end position="436"/>
    </location>
</feature>
<evidence type="ECO:0000259" key="12">
    <source>
        <dbReference type="PROSITE" id="PS50071"/>
    </source>
</evidence>
<dbReference type="RefSeq" id="XP_010760511.1">
    <property type="nucleotide sequence ID" value="XM_010762209.1"/>
</dbReference>
<dbReference type="eggNOG" id="KOG0490">
    <property type="taxonomic scope" value="Eukaryota"/>
</dbReference>
<comment type="subcellular location">
    <subcellularLocation>
        <location evidence="1 9 10">Nucleus</location>
    </subcellularLocation>
</comment>
<evidence type="ECO:0000313" key="13">
    <source>
        <dbReference type="EMBL" id="KGM92001.1"/>
    </source>
</evidence>
<organism evidence="13 14">
    <name type="scientific">Paracoccidioides brasiliensis (strain Pb18)</name>
    <dbReference type="NCBI Taxonomy" id="502780"/>
    <lineage>
        <taxon>Eukaryota</taxon>
        <taxon>Fungi</taxon>
        <taxon>Dikarya</taxon>
        <taxon>Ascomycota</taxon>
        <taxon>Pezizomycotina</taxon>
        <taxon>Eurotiomycetes</taxon>
        <taxon>Eurotiomycetidae</taxon>
        <taxon>Onygenales</taxon>
        <taxon>Ajellomycetaceae</taxon>
        <taxon>Paracoccidioides</taxon>
    </lineage>
</organism>
<feature type="region of interest" description="Disordered" evidence="11">
    <location>
        <begin position="102"/>
        <end position="266"/>
    </location>
</feature>
<feature type="compositionally biased region" description="Polar residues" evidence="11">
    <location>
        <begin position="1"/>
        <end position="42"/>
    </location>
</feature>
<keyword evidence="4 9" id="KW-0371">Homeobox</keyword>
<feature type="domain" description="Homeobox" evidence="12">
    <location>
        <begin position="50"/>
        <end position="110"/>
    </location>
</feature>
<dbReference type="Proteomes" id="UP000001628">
    <property type="component" value="Unassembled WGS sequence"/>
</dbReference>
<evidence type="ECO:0000256" key="11">
    <source>
        <dbReference type="SAM" id="MobiDB-lite"/>
    </source>
</evidence>
<dbReference type="Pfam" id="PF00046">
    <property type="entry name" value="Homeodomain"/>
    <property type="match status" value="1"/>
</dbReference>
<gene>
    <name evidence="13" type="ORF">PADG_11788</name>
</gene>
<dbReference type="GO" id="GO:0000978">
    <property type="term" value="F:RNA polymerase II cis-regulatory region sequence-specific DNA binding"/>
    <property type="evidence" value="ECO:0007669"/>
    <property type="project" value="TreeGrafter"/>
</dbReference>
<dbReference type="GO" id="GO:0005634">
    <property type="term" value="C:nucleus"/>
    <property type="evidence" value="ECO:0007669"/>
    <property type="project" value="UniProtKB-SubCell"/>
</dbReference>
<evidence type="ECO:0000256" key="5">
    <source>
        <dbReference type="ARBA" id="ARBA00023163"/>
    </source>
</evidence>
<dbReference type="PROSITE" id="PS50071">
    <property type="entry name" value="HOMEOBOX_2"/>
    <property type="match status" value="1"/>
</dbReference>
<keyword evidence="3 9" id="KW-0238">DNA-binding</keyword>
<dbReference type="GO" id="GO:0030154">
    <property type="term" value="P:cell differentiation"/>
    <property type="evidence" value="ECO:0007669"/>
    <property type="project" value="TreeGrafter"/>
</dbReference>
<evidence type="ECO:0000256" key="6">
    <source>
        <dbReference type="ARBA" id="ARBA00023242"/>
    </source>
</evidence>
<keyword evidence="7" id="KW-0131">Cell cycle</keyword>
<evidence type="ECO:0000256" key="9">
    <source>
        <dbReference type="PROSITE-ProRule" id="PRU00108"/>
    </source>
</evidence>
<sequence length="572" mass="62800">MNNPEQSSPPEGAKSSTMPSGNATNNNYPFLVHSQKTLTQNLPPRVNNKALARQKRRRTSPDDQKILEAEYHRNPKPDRAKRAEIVNRVTLGEKEVQIWFQNRRQNDRRRSTPLHPEDFRPSKCSTSDQDANNNDNTATSGGPSTQLSRPGQETANQLGNVPREWISPQSSFRSGTGSDCGGTLDSSQMRASQITNVSRRGELNDQVVSPEEQPGVYKEGPVIPTNEPCHIPSANRKRSRSEPQAPNANSKSEHSPPTSSTFIPPSLRISLSFDGEAVVRKEGEITPSPQKPRDSIRISMSADGEALIRGANEESPTKGHSSLLNFTRPALGGLRRSISAFPLGSLRTTNDQRDPKPFGRSRDSRNWELHCDTDARTALLGSKNSLSSLASRTGKLARRKSDLGQPRALMQRTNLPNTLPLSREPRGKRKKLPRAMSSVACLESGYKSLPSKTGDGSLEYHFGDSDKENWIPATQISASRRSPSSQRTRRGVLQNPRVNNEKGSSQSVNGSNKMQTSYRGQHPNSTRGGEGGGIEELCRGPDDVSQLISGPNQDEDLDCIQGLLSLSQGAWK</sequence>
<dbReference type="InterPro" id="IPR017970">
    <property type="entry name" value="Homeobox_CS"/>
</dbReference>
<dbReference type="CDD" id="cd00086">
    <property type="entry name" value="homeodomain"/>
    <property type="match status" value="1"/>
</dbReference>
<accession>A0A0A0HVC9</accession>
<name>A0A0A0HVC9_PARBD</name>
<dbReference type="FunFam" id="1.10.10.60:FF:000286">
    <property type="entry name" value="Homeobox transcription factor"/>
    <property type="match status" value="1"/>
</dbReference>
<feature type="region of interest" description="Disordered" evidence="11">
    <location>
        <begin position="475"/>
        <end position="555"/>
    </location>
</feature>
<feature type="region of interest" description="Disordered" evidence="11">
    <location>
        <begin position="446"/>
        <end position="465"/>
    </location>
</feature>
<dbReference type="KEGG" id="pbn:PADG_11788"/>
<keyword evidence="6 9" id="KW-0539">Nucleus</keyword>
<dbReference type="Gene3D" id="1.10.10.60">
    <property type="entry name" value="Homeodomain-like"/>
    <property type="match status" value="1"/>
</dbReference>
<dbReference type="VEuPathDB" id="FungiDB:PADG_11788"/>
<evidence type="ECO:0000256" key="3">
    <source>
        <dbReference type="ARBA" id="ARBA00023125"/>
    </source>
</evidence>
<keyword evidence="5" id="KW-0804">Transcription</keyword>
<dbReference type="OMA" id="KPDMDCV"/>
<feature type="compositionally biased region" description="Polar residues" evidence="11">
    <location>
        <begin position="184"/>
        <end position="198"/>
    </location>
</feature>
<dbReference type="GeneID" id="22587685"/>
<evidence type="ECO:0000256" key="2">
    <source>
        <dbReference type="ARBA" id="ARBA00023015"/>
    </source>
</evidence>
<dbReference type="EMBL" id="KN275961">
    <property type="protein sequence ID" value="KGM92001.1"/>
    <property type="molecule type" value="Genomic_DNA"/>
</dbReference>
<feature type="compositionally biased region" description="Basic and acidic residues" evidence="11">
    <location>
        <begin position="104"/>
        <end position="121"/>
    </location>
</feature>
<dbReference type="PROSITE" id="PS00027">
    <property type="entry name" value="HOMEOBOX_1"/>
    <property type="match status" value="1"/>
</dbReference>
<feature type="compositionally biased region" description="Low complexity" evidence="11">
    <location>
        <begin position="477"/>
        <end position="486"/>
    </location>
</feature>
<feature type="compositionally biased region" description="Basic and acidic residues" evidence="11">
    <location>
        <begin position="59"/>
        <end position="81"/>
    </location>
</feature>
<dbReference type="HOGENOM" id="CLU_033452_0_0_1"/>
<dbReference type="OrthoDB" id="6159439at2759"/>
<evidence type="ECO:0000256" key="8">
    <source>
        <dbReference type="ARBA" id="ARBA00065092"/>
    </source>
</evidence>
<dbReference type="SUPFAM" id="SSF46689">
    <property type="entry name" value="Homeodomain-like"/>
    <property type="match status" value="1"/>
</dbReference>
<dbReference type="STRING" id="502780.A0A0A0HVC9"/>
<dbReference type="PANTHER" id="PTHR24324">
    <property type="entry name" value="HOMEOBOX PROTEIN HHEX"/>
    <property type="match status" value="1"/>
</dbReference>
<feature type="region of interest" description="Disordered" evidence="11">
    <location>
        <begin position="345"/>
        <end position="365"/>
    </location>
</feature>
<keyword evidence="2" id="KW-0805">Transcription regulation</keyword>
<proteinExistence type="predicted"/>
<feature type="compositionally biased region" description="Basic and acidic residues" evidence="11">
    <location>
        <begin position="350"/>
        <end position="365"/>
    </location>
</feature>
<evidence type="ECO:0000256" key="10">
    <source>
        <dbReference type="RuleBase" id="RU000682"/>
    </source>
</evidence>
<feature type="compositionally biased region" description="Polar residues" evidence="11">
    <location>
        <begin position="141"/>
        <end position="159"/>
    </location>
</feature>
<dbReference type="GO" id="GO:0000122">
    <property type="term" value="P:negative regulation of transcription by RNA polymerase II"/>
    <property type="evidence" value="ECO:0007669"/>
    <property type="project" value="UniProtKB-ARBA"/>
</dbReference>
<dbReference type="GO" id="GO:0000082">
    <property type="term" value="P:G1/S transition of mitotic cell cycle"/>
    <property type="evidence" value="ECO:0007669"/>
    <property type="project" value="UniProtKB-ARBA"/>
</dbReference>
<dbReference type="InterPro" id="IPR051000">
    <property type="entry name" value="Homeobox_DNA-bind_prot"/>
</dbReference>
<dbReference type="AlphaFoldDB" id="A0A0A0HVC9"/>
<reference evidence="13 14" key="1">
    <citation type="journal article" date="2011" name="PLoS Genet.">
        <title>Comparative genomic analysis of human fungal pathogens causing paracoccidioidomycosis.</title>
        <authorList>
            <person name="Desjardins C.A."/>
            <person name="Champion M.D."/>
            <person name="Holder J.W."/>
            <person name="Muszewska A."/>
            <person name="Goldberg J."/>
            <person name="Bailao A.M."/>
            <person name="Brigido M.M."/>
            <person name="Ferreira M.E."/>
            <person name="Garcia A.M."/>
            <person name="Grynberg M."/>
            <person name="Gujja S."/>
            <person name="Heiman D.I."/>
            <person name="Henn M.R."/>
            <person name="Kodira C.D."/>
            <person name="Leon-Narvaez H."/>
            <person name="Longo L.V."/>
            <person name="Ma L.J."/>
            <person name="Malavazi I."/>
            <person name="Matsuo A.L."/>
            <person name="Morais F.V."/>
            <person name="Pereira M."/>
            <person name="Rodriguez-Brito S."/>
            <person name="Sakthikumar S."/>
            <person name="Salem-Izacc S.M."/>
            <person name="Sykes S.M."/>
            <person name="Teixeira M.M."/>
            <person name="Vallejo M.C."/>
            <person name="Walter M.E."/>
            <person name="Yandava C."/>
            <person name="Young S."/>
            <person name="Zeng Q."/>
            <person name="Zucker J."/>
            <person name="Felipe M.S."/>
            <person name="Goldman G.H."/>
            <person name="Haas B.J."/>
            <person name="McEwen J.G."/>
            <person name="Nino-Vega G."/>
            <person name="Puccia R."/>
            <person name="San-Blas G."/>
            <person name="Soares C.M."/>
            <person name="Birren B.W."/>
            <person name="Cuomo C.A."/>
        </authorList>
    </citation>
    <scope>NUCLEOTIDE SEQUENCE [LARGE SCALE GENOMIC DNA]</scope>
    <source>
        <strain evidence="13 14">Pb18</strain>
    </source>
</reference>
<dbReference type="GO" id="GO:0000981">
    <property type="term" value="F:DNA-binding transcription factor activity, RNA polymerase II-specific"/>
    <property type="evidence" value="ECO:0007669"/>
    <property type="project" value="InterPro"/>
</dbReference>
<feature type="compositionally biased region" description="Polar residues" evidence="11">
    <location>
        <begin position="496"/>
        <end position="527"/>
    </location>
</feature>
<evidence type="ECO:0000256" key="4">
    <source>
        <dbReference type="ARBA" id="ARBA00023155"/>
    </source>
</evidence>
<dbReference type="InParanoid" id="A0A0A0HVC9"/>
<evidence type="ECO:0000256" key="1">
    <source>
        <dbReference type="ARBA" id="ARBA00004123"/>
    </source>
</evidence>